<evidence type="ECO:0008006" key="5">
    <source>
        <dbReference type="Google" id="ProtNLM"/>
    </source>
</evidence>
<feature type="signal peptide" evidence="1">
    <location>
        <begin position="1"/>
        <end position="20"/>
    </location>
</feature>
<evidence type="ECO:0000313" key="4">
    <source>
        <dbReference type="Proteomes" id="UP000014760"/>
    </source>
</evidence>
<proteinExistence type="predicted"/>
<keyword evidence="1" id="KW-0732">Signal</keyword>
<organism evidence="2">
    <name type="scientific">Capitella teleta</name>
    <name type="common">Polychaete worm</name>
    <dbReference type="NCBI Taxonomy" id="283909"/>
    <lineage>
        <taxon>Eukaryota</taxon>
        <taxon>Metazoa</taxon>
        <taxon>Spiralia</taxon>
        <taxon>Lophotrochozoa</taxon>
        <taxon>Annelida</taxon>
        <taxon>Polychaeta</taxon>
        <taxon>Sedentaria</taxon>
        <taxon>Scolecida</taxon>
        <taxon>Capitellidae</taxon>
        <taxon>Capitella</taxon>
    </lineage>
</organism>
<sequence length="260" mass="29239">MERHLTAVLVLVLKLVEIQGKFLYVEVDDTGNVYLDSAFISDGEYFNTPIKYETYGYPKNFAISSKNTLGDCAIIGHYGDRVTNGVDWLCSGESDLDWLTPDFDYSGWTSAVVKGANNDFAEVGYYPDPIPEMPLDAFYIWWEMKANSAVTYCRSTLPEIDYKQFAFAEAAPTMFKPNALHLDLQMTSLVECSVSCGQIGNCLCRRELTATTWTCSTHLPSTMGCCSYHFSSKDGICRMYDAIDPVQEMGSDWVFYAMHP</sequence>
<dbReference type="EMBL" id="KB302699">
    <property type="protein sequence ID" value="ELU03971.1"/>
    <property type="molecule type" value="Genomic_DNA"/>
</dbReference>
<reference evidence="4" key="1">
    <citation type="submission" date="2012-12" db="EMBL/GenBank/DDBJ databases">
        <authorList>
            <person name="Hellsten U."/>
            <person name="Grimwood J."/>
            <person name="Chapman J.A."/>
            <person name="Shapiro H."/>
            <person name="Aerts A."/>
            <person name="Otillar R.P."/>
            <person name="Terry A.Y."/>
            <person name="Boore J.L."/>
            <person name="Simakov O."/>
            <person name="Marletaz F."/>
            <person name="Cho S.-J."/>
            <person name="Edsinger-Gonzales E."/>
            <person name="Havlak P."/>
            <person name="Kuo D.-H."/>
            <person name="Larsson T."/>
            <person name="Lv J."/>
            <person name="Arendt D."/>
            <person name="Savage R."/>
            <person name="Osoegawa K."/>
            <person name="de Jong P."/>
            <person name="Lindberg D.R."/>
            <person name="Seaver E.C."/>
            <person name="Weisblat D.A."/>
            <person name="Putnam N.H."/>
            <person name="Grigoriev I.V."/>
            <person name="Rokhsar D.S."/>
        </authorList>
    </citation>
    <scope>NUCLEOTIDE SEQUENCE</scope>
    <source>
        <strain evidence="4">I ESC-2004</strain>
    </source>
</reference>
<evidence type="ECO:0000313" key="3">
    <source>
        <dbReference type="EnsemblMetazoa" id="CapteP186823"/>
    </source>
</evidence>
<feature type="chain" id="PRO_5008787897" description="Apple domain-containing protein" evidence="1">
    <location>
        <begin position="21"/>
        <end position="260"/>
    </location>
</feature>
<evidence type="ECO:0000256" key="1">
    <source>
        <dbReference type="SAM" id="SignalP"/>
    </source>
</evidence>
<gene>
    <name evidence="2" type="ORF">CAPTEDRAFT_186823</name>
</gene>
<reference evidence="2 4" key="2">
    <citation type="journal article" date="2013" name="Nature">
        <title>Insights into bilaterian evolution from three spiralian genomes.</title>
        <authorList>
            <person name="Simakov O."/>
            <person name="Marletaz F."/>
            <person name="Cho S.J."/>
            <person name="Edsinger-Gonzales E."/>
            <person name="Havlak P."/>
            <person name="Hellsten U."/>
            <person name="Kuo D.H."/>
            <person name="Larsson T."/>
            <person name="Lv J."/>
            <person name="Arendt D."/>
            <person name="Savage R."/>
            <person name="Osoegawa K."/>
            <person name="de Jong P."/>
            <person name="Grimwood J."/>
            <person name="Chapman J.A."/>
            <person name="Shapiro H."/>
            <person name="Aerts A."/>
            <person name="Otillar R.P."/>
            <person name="Terry A.Y."/>
            <person name="Boore J.L."/>
            <person name="Grigoriev I.V."/>
            <person name="Lindberg D.R."/>
            <person name="Seaver E.C."/>
            <person name="Weisblat D.A."/>
            <person name="Putnam N.H."/>
            <person name="Rokhsar D.S."/>
        </authorList>
    </citation>
    <scope>NUCLEOTIDE SEQUENCE</scope>
    <source>
        <strain evidence="2 4">I ESC-2004</strain>
    </source>
</reference>
<reference evidence="3" key="3">
    <citation type="submission" date="2015-06" db="UniProtKB">
        <authorList>
            <consortium name="EnsemblMetazoa"/>
        </authorList>
    </citation>
    <scope>IDENTIFICATION</scope>
</reference>
<dbReference type="EMBL" id="AMQN01008283">
    <property type="status" value="NOT_ANNOTATED_CDS"/>
    <property type="molecule type" value="Genomic_DNA"/>
</dbReference>
<accession>R7UD16</accession>
<name>R7UD16_CAPTE</name>
<dbReference type="Proteomes" id="UP000014760">
    <property type="component" value="Unassembled WGS sequence"/>
</dbReference>
<dbReference type="EnsemblMetazoa" id="CapteT186823">
    <property type="protein sequence ID" value="CapteP186823"/>
    <property type="gene ID" value="CapteG186823"/>
</dbReference>
<protein>
    <recommendedName>
        <fullName evidence="5">Apple domain-containing protein</fullName>
    </recommendedName>
</protein>
<dbReference type="AlphaFoldDB" id="R7UD16"/>
<dbReference type="HOGENOM" id="CLU_093601_0_0_1"/>
<keyword evidence="4" id="KW-1185">Reference proteome</keyword>
<evidence type="ECO:0000313" key="2">
    <source>
        <dbReference type="EMBL" id="ELU03971.1"/>
    </source>
</evidence>